<feature type="non-terminal residue" evidence="2">
    <location>
        <position position="1"/>
    </location>
</feature>
<dbReference type="Proteomes" id="UP000553632">
    <property type="component" value="Unassembled WGS sequence"/>
</dbReference>
<protein>
    <submittedName>
        <fullName evidence="2">Uncharacterized protein</fullName>
    </submittedName>
</protein>
<name>A0A7J6PWJ6_PEROL</name>
<accession>A0A7J6PWJ6</accession>
<feature type="region of interest" description="Disordered" evidence="1">
    <location>
        <begin position="164"/>
        <end position="234"/>
    </location>
</feature>
<proteinExistence type="predicted"/>
<reference evidence="2 3" key="1">
    <citation type="submission" date="2020-04" db="EMBL/GenBank/DDBJ databases">
        <title>Perkinsus olseni comparative genomics.</title>
        <authorList>
            <person name="Bogema D.R."/>
        </authorList>
    </citation>
    <scope>NUCLEOTIDE SEQUENCE [LARGE SCALE GENOMIC DNA]</scope>
    <source>
        <strain evidence="2 3">ATCC PRA-207</strain>
    </source>
</reference>
<gene>
    <name evidence="2" type="ORF">FOZ63_017061</name>
</gene>
<sequence length="375" mass="39866">MEWAPSLGRRYRPARRGPLREVNLTAENAEVSDMRREHSDHGGEWKPKLFPRESSRLELSGEVSRPVQLRARGECGDKENLSVPGNAVVNLRPRVSAAVGGLYQDGGGSAVPDVGKLRRASSEARPVGGVSRYDGLVGALSDSQLLCSNPAVSGGQRVYYRGSLTRGSAGGAPPLAVGEMKKRRKRRRSKRGKTDSRQPESGRPKRPCSGKEAPPVPEIYRVDDGDTSACDSAQASSGSAALGIAAVMNSLGEGTDVLPAGPPAFDSREAVGIGRLWAVSGLLPSSSSAGGRGFDPSRVKVDGECVAITRWDEEHGQVVGLSWKERSSYAHGRYPRGPLRGGTGILLSSAVYEGEEIELVLVDAKVDKFNVLMGL</sequence>
<feature type="region of interest" description="Disordered" evidence="1">
    <location>
        <begin position="1"/>
        <end position="49"/>
    </location>
</feature>
<dbReference type="AlphaFoldDB" id="A0A7J6PWJ6"/>
<comment type="caution">
    <text evidence="2">The sequence shown here is derived from an EMBL/GenBank/DDBJ whole genome shotgun (WGS) entry which is preliminary data.</text>
</comment>
<evidence type="ECO:0000313" key="2">
    <source>
        <dbReference type="EMBL" id="KAF4700448.1"/>
    </source>
</evidence>
<feature type="compositionally biased region" description="Basic and acidic residues" evidence="1">
    <location>
        <begin position="192"/>
        <end position="203"/>
    </location>
</feature>
<dbReference type="EMBL" id="JABANO010037279">
    <property type="protein sequence ID" value="KAF4700448.1"/>
    <property type="molecule type" value="Genomic_DNA"/>
</dbReference>
<evidence type="ECO:0000256" key="1">
    <source>
        <dbReference type="SAM" id="MobiDB-lite"/>
    </source>
</evidence>
<evidence type="ECO:0000313" key="3">
    <source>
        <dbReference type="Proteomes" id="UP000553632"/>
    </source>
</evidence>
<feature type="compositionally biased region" description="Basic and acidic residues" evidence="1">
    <location>
        <begin position="32"/>
        <end position="49"/>
    </location>
</feature>
<keyword evidence="3" id="KW-1185">Reference proteome</keyword>
<organism evidence="2 3">
    <name type="scientific">Perkinsus olseni</name>
    <name type="common">Perkinsus atlanticus</name>
    <dbReference type="NCBI Taxonomy" id="32597"/>
    <lineage>
        <taxon>Eukaryota</taxon>
        <taxon>Sar</taxon>
        <taxon>Alveolata</taxon>
        <taxon>Perkinsozoa</taxon>
        <taxon>Perkinsea</taxon>
        <taxon>Perkinsida</taxon>
        <taxon>Perkinsidae</taxon>
        <taxon>Perkinsus</taxon>
    </lineage>
</organism>
<feature type="compositionally biased region" description="Basic residues" evidence="1">
    <location>
        <begin position="181"/>
        <end position="191"/>
    </location>
</feature>